<organism evidence="2 3">
    <name type="scientific">Rhodofomes roseus</name>
    <dbReference type="NCBI Taxonomy" id="34475"/>
    <lineage>
        <taxon>Eukaryota</taxon>
        <taxon>Fungi</taxon>
        <taxon>Dikarya</taxon>
        <taxon>Basidiomycota</taxon>
        <taxon>Agaricomycotina</taxon>
        <taxon>Agaricomycetes</taxon>
        <taxon>Polyporales</taxon>
        <taxon>Rhodofomes</taxon>
    </lineage>
</organism>
<name>A0ABQ8KPN0_9APHY</name>
<sequence>MECVYVPVAPYDLHPSRRARGKERARDGDQDQEREIPVAAYDDEQQPRSGWSSETVMVERNGWTALQTDPDDDDDVDPDALRREETQVEEELRPLSTPRPTAGAKQKAKGTRATKVNAKAKAKESVQEDEQPPAKKRRMSRGQQAVAGPSVPRQAPQQPIPMPAYSASSSAPVQHGKPNSGGPRNGQPSWYPGASAQGTFYNFRVSVQPSSAARSPTTNAARPPVSAPAPAAAPVIPLPAGAAAVPVMLVPDPHEYPTHEALFEELLEHVDQWKTEKTAFRFQGSWMVTIEPNAIIDEQLVRTAAEEVGNLTEMPFSTDRNHTTVVLRGRSAQVHLLCECSEDWGLARACGGRMSLSLMQMPEDQASVRCMLEVSH</sequence>
<dbReference type="Proteomes" id="UP000814176">
    <property type="component" value="Unassembled WGS sequence"/>
</dbReference>
<evidence type="ECO:0000256" key="1">
    <source>
        <dbReference type="SAM" id="MobiDB-lite"/>
    </source>
</evidence>
<evidence type="ECO:0000313" key="3">
    <source>
        <dbReference type="Proteomes" id="UP000814176"/>
    </source>
</evidence>
<dbReference type="EMBL" id="JADCUA010000004">
    <property type="protein sequence ID" value="KAH9840528.1"/>
    <property type="molecule type" value="Genomic_DNA"/>
</dbReference>
<accession>A0ABQ8KPN0</accession>
<feature type="compositionally biased region" description="Acidic residues" evidence="1">
    <location>
        <begin position="69"/>
        <end position="78"/>
    </location>
</feature>
<feature type="compositionally biased region" description="Low complexity" evidence="1">
    <location>
        <begin position="163"/>
        <end position="172"/>
    </location>
</feature>
<feature type="region of interest" description="Disordered" evidence="1">
    <location>
        <begin position="1"/>
        <end position="193"/>
    </location>
</feature>
<keyword evidence="3" id="KW-1185">Reference proteome</keyword>
<reference evidence="2 3" key="1">
    <citation type="journal article" date="2021" name="Environ. Microbiol.">
        <title>Gene family expansions and transcriptome signatures uncover fungal adaptations to wood decay.</title>
        <authorList>
            <person name="Hage H."/>
            <person name="Miyauchi S."/>
            <person name="Viragh M."/>
            <person name="Drula E."/>
            <person name="Min B."/>
            <person name="Chaduli D."/>
            <person name="Navarro D."/>
            <person name="Favel A."/>
            <person name="Norest M."/>
            <person name="Lesage-Meessen L."/>
            <person name="Balint B."/>
            <person name="Merenyi Z."/>
            <person name="de Eugenio L."/>
            <person name="Morin E."/>
            <person name="Martinez A.T."/>
            <person name="Baldrian P."/>
            <person name="Stursova M."/>
            <person name="Martinez M.J."/>
            <person name="Novotny C."/>
            <person name="Magnuson J.K."/>
            <person name="Spatafora J.W."/>
            <person name="Maurice S."/>
            <person name="Pangilinan J."/>
            <person name="Andreopoulos W."/>
            <person name="LaButti K."/>
            <person name="Hundley H."/>
            <person name="Na H."/>
            <person name="Kuo A."/>
            <person name="Barry K."/>
            <person name="Lipzen A."/>
            <person name="Henrissat B."/>
            <person name="Riley R."/>
            <person name="Ahrendt S."/>
            <person name="Nagy L.G."/>
            <person name="Grigoriev I.V."/>
            <person name="Martin F."/>
            <person name="Rosso M.N."/>
        </authorList>
    </citation>
    <scope>NUCLEOTIDE SEQUENCE [LARGE SCALE GENOMIC DNA]</scope>
    <source>
        <strain evidence="2 3">CIRM-BRFM 1785</strain>
    </source>
</reference>
<dbReference type="RefSeq" id="XP_047781994.1">
    <property type="nucleotide sequence ID" value="XM_047922731.1"/>
</dbReference>
<gene>
    <name evidence="2" type="ORF">C8Q71DRAFT_739785</name>
</gene>
<evidence type="ECO:0000313" key="2">
    <source>
        <dbReference type="EMBL" id="KAH9840528.1"/>
    </source>
</evidence>
<comment type="caution">
    <text evidence="2">The sequence shown here is derived from an EMBL/GenBank/DDBJ whole genome shotgun (WGS) entry which is preliminary data.</text>
</comment>
<dbReference type="GeneID" id="72003463"/>
<proteinExistence type="predicted"/>
<protein>
    <submittedName>
        <fullName evidence="2">Uncharacterized protein</fullName>
    </submittedName>
</protein>
<feature type="compositionally biased region" description="Basic and acidic residues" evidence="1">
    <location>
        <begin position="22"/>
        <end position="36"/>
    </location>
</feature>
<feature type="compositionally biased region" description="Basic and acidic residues" evidence="1">
    <location>
        <begin position="79"/>
        <end position="93"/>
    </location>
</feature>